<feature type="region of interest" description="Disordered" evidence="5">
    <location>
        <begin position="22"/>
        <end position="114"/>
    </location>
</feature>
<dbReference type="GO" id="GO:0046556">
    <property type="term" value="F:alpha-L-arabinofuranosidase activity"/>
    <property type="evidence" value="ECO:0007669"/>
    <property type="project" value="InterPro"/>
</dbReference>
<sequence>MMQKENFKRLLATALALSMAWSGFTPGSGLSLVQATEAGETKQEESSEEKSQEESKASEEETSQPSEDAKEVPDSDSSAEDVADESTDDNESQKDVDEEAKEDENAELDEKELLEEEKLLKEKEEEEEDEDKLKLIADFDFENLEDNAAITGGGAKATGTYSVVDSFGESGKAISLSDGKKQFLNVTKENGDSLLAGLKSVSISFDANIGRTGTDWLFYSAPNENPQSSPEYYLGAANISSKLTIEQFKNGRENGTTNTPLAINTWTHIDVVYSQDETIVYVDGEKKSSFSSDNKLEDILGANPITYIGKANWGSGEYCRAYLDNYRIYQGKLTDSDVADLYKAFLDKKVGKATEVEFSLNLGYVTGDINLPAEYDGKKISWKSSDEKVVTNNGKVTRGNKNKEVTLTATIDGADKEFKIVVLKEGEDIATYVSNSPAVGQDGGMKIAAKKNGSFEALHKNQPIMYTSLGSKAYQSPTVLRQADGEGFYMVAADGPSGNLIVYESDDLISYKNEKSVSTGSSVSNVKQIEAKYDMTDERYEIYLKTNDGTYLVTSKDMESFDKAVLIEGYSFEEKSLAPKDAVSTSILGLTKSEYENLTEKFTNPYNTSLSSLPTDEIKVDALTSEEEFREILSKYIKKNTVKVEYSDGTKKEYSLRFTEDSIENVDLELPGTYTLEGVIGGSGNFTDAADPLVPERADPYVVYNKDDGYYYFTASYPMVGSGDKDGYDRIILRRAKTIAGLANAEEVAVWDENTSKSLGRFIWAPEMHKIGDSWYLVATAGLNTGNGTTFNIRPFMIKFEGNPKKDSMLDADKWGEPQLVKPVEGDNILNAMSLDMTYFEAGGKHYLIWADETRNTQNPDALSYLFIATIDPKNPTQLTSKAKLLTKPEFAWELVRYKVNEGPGVFHKDGKVYMTFSASGTGSEYCVGLMYADEKADLLDINNWTKLPYPILTSSDFDDEVSGPGHNSFTYDENGNLVIVYHARESKTHATHSGDPLYDPCRNAYVKTVLFDEDGLPIFNLSSEDFIKDGEKFKVNVVVEGEEIKAEPILQYDFNDGLTKNAIKDASGNGNDGKVVKGQVVEDKDYGKVLYLDGDTSVGGHNAYLEFPKGFFDGRDKMTISFDVNEVTRTGNYFTFTTGQDNTKYLFYKAMPTAEKLAITAESSGGEKKVEASAKYPNTSRTWINITIVMDGNRMSLYRDGKLIGVNKNTGVKVSDLGEDLLGYLGKSFYSGDAYFRGYFDNVKVYERAYKADDVARLYTAGKVARLQEIGDVEYVANNYVIPDMNKIKGNISLPDEINGVDLSWSSSDEKVISTKVKANKGYDSTPAGVVTRQSEDTKVTLTATFKKNDVSVTKAYDCTVVAAPKAVDEYVGYLFVHFTGTEGAATDEQVYFSVSKDGFNWEDLNNNNPIIESTIGESGLRDMYIARTPEGDKFYMISTDLSIYHNRDWGQAGSNGSHSIVVWESSDLVHWSKPWLAEIAPENAGCTWAPEFVYDDVTGEYVVYWSATTLEVDENEKVTQDYENHAIYYAKTRDFVHFTEPQLYHEGGRDASGKIIKVIDSTMIKGSDGKYYRYTKNESNGSIKIDVADNVLGQFTDISSKFLDKTLPGKVGAVEGPIIFKLNEKNEEGKDQWCLLIDRFARGQGYYPVVTTDLASGDFEFVSDDKLGSYNKIKYRHGYVMPITADEYSALTGSDWNDFEDAEEVTLEKSKSGNPMLGFDENGDVLYGGDPSILVDGDTVYAYVGHDTSTTESYKMPDWRCYSSKDMKNWKYEGEYLNDSDISWVQDKNSAWAGQVVKYGDKYYFYYCSEAKGSYGGGKCIGVAVSDSPTGGFKDIGHPLVKNVDTYNGVSTWEDIDPTFWIEKDEKGVEHRILGWGNVRFFNCELNEDMISIKNQDGDENKLSVEKASDKKNADIKVGVIKGMPSGHQYTEAPYYYKHNVNGKDRYYMFFAYDWREQMAYAYCDSLEDFLNNEWTFGGVVMEPSATANTNHMAVFDFKGHTYFVYHDGSLPHGSGFRRVACCEEFKVNEDGSIPYIKKTAVGLTGTVSKIYDYYKNPIYVQEYENTLSDSDYPMIGKAVGCDSKYDGETAEWEINPGKLNKNNAALVSLESNYKPGMYLTVGKALSDGSYNLVFSQDVNGTTDEAKAMTFRTIKGLNGRGVTFESALYHGFYIASVGGKLILTETPDKNAASFTTEKIAEGGQIAAEVIKSAKVRKSVRMYAVGDTVAANDIRIRATLENGKKVTIKDGIKLDLPVDVTAATGKKELKVTYSYMGSEYEATVVINVVDKEYKD</sequence>
<feature type="domain" description="Atrophied bacterial Ig" evidence="8">
    <location>
        <begin position="1285"/>
        <end position="1364"/>
    </location>
</feature>
<feature type="signal peptide" evidence="6">
    <location>
        <begin position="1"/>
        <end position="27"/>
    </location>
</feature>
<keyword evidence="3" id="KW-0378">Hydrolase</keyword>
<dbReference type="SUPFAM" id="SSF75005">
    <property type="entry name" value="Arabinanase/levansucrase/invertase"/>
    <property type="match status" value="3"/>
</dbReference>
<dbReference type="InterPro" id="IPR022038">
    <property type="entry name" value="Ig-like_bact"/>
</dbReference>
<evidence type="ECO:0000313" key="9">
    <source>
        <dbReference type="EMBL" id="MBE5918283.1"/>
    </source>
</evidence>
<dbReference type="PANTHER" id="PTHR43301:SF3">
    <property type="entry name" value="ARABINAN ENDO-1,5-ALPHA-L-ARABINOSIDASE A-RELATED"/>
    <property type="match status" value="1"/>
</dbReference>
<name>A0A927U8M1_9FIRM</name>
<evidence type="ECO:0000256" key="4">
    <source>
        <dbReference type="ARBA" id="ARBA00023295"/>
    </source>
</evidence>
<evidence type="ECO:0000256" key="2">
    <source>
        <dbReference type="ARBA" id="ARBA00009865"/>
    </source>
</evidence>
<dbReference type="Pfam" id="PF07523">
    <property type="entry name" value="Big_3"/>
    <property type="match status" value="1"/>
</dbReference>
<dbReference type="CDD" id="cd08983">
    <property type="entry name" value="GH43_Bt3655-like"/>
    <property type="match status" value="1"/>
</dbReference>
<evidence type="ECO:0000259" key="7">
    <source>
        <dbReference type="Pfam" id="PF07523"/>
    </source>
</evidence>
<dbReference type="InterPro" id="IPR046780">
    <property type="entry name" value="aBig_2"/>
</dbReference>
<keyword evidence="4" id="KW-0326">Glycosidase</keyword>
<dbReference type="InterPro" id="IPR013320">
    <property type="entry name" value="ConA-like_dom_sf"/>
</dbReference>
<organism evidence="9 10">
    <name type="scientific">Pseudobutyrivibrio ruminis</name>
    <dbReference type="NCBI Taxonomy" id="46206"/>
    <lineage>
        <taxon>Bacteria</taxon>
        <taxon>Bacillati</taxon>
        <taxon>Bacillota</taxon>
        <taxon>Clostridia</taxon>
        <taxon>Lachnospirales</taxon>
        <taxon>Lachnospiraceae</taxon>
        <taxon>Pseudobutyrivibrio</taxon>
    </lineage>
</organism>
<dbReference type="Gene3D" id="2.115.10.20">
    <property type="entry name" value="Glycosyl hydrolase domain, family 43"/>
    <property type="match status" value="4"/>
</dbReference>
<dbReference type="InterPro" id="IPR006710">
    <property type="entry name" value="Glyco_hydro_43"/>
</dbReference>
<dbReference type="SUPFAM" id="SSF110221">
    <property type="entry name" value="AbfB domain"/>
    <property type="match status" value="1"/>
</dbReference>
<dbReference type="SUPFAM" id="SSF49899">
    <property type="entry name" value="Concanavalin A-like lectins/glucanases"/>
    <property type="match status" value="2"/>
</dbReference>
<comment type="similarity">
    <text evidence="2">Belongs to the glycosyl hydrolase 43 family.</text>
</comment>
<evidence type="ECO:0000256" key="3">
    <source>
        <dbReference type="ARBA" id="ARBA00022801"/>
    </source>
</evidence>
<comment type="caution">
    <text evidence="9">The sequence shown here is derived from an EMBL/GenBank/DDBJ whole genome shotgun (WGS) entry which is preliminary data.</text>
</comment>
<comment type="pathway">
    <text evidence="1">Glycan metabolism; L-arabinan degradation.</text>
</comment>
<gene>
    <name evidence="9" type="ORF">E7272_00410</name>
</gene>
<dbReference type="CDD" id="cd18819">
    <property type="entry name" value="GH43_LbAraf43-like"/>
    <property type="match status" value="1"/>
</dbReference>
<dbReference type="InterPro" id="IPR036195">
    <property type="entry name" value="AbfB_ABD_sf"/>
</dbReference>
<dbReference type="Pfam" id="PF04616">
    <property type="entry name" value="Glyco_hydro_43"/>
    <property type="match status" value="2"/>
</dbReference>
<dbReference type="GO" id="GO:0046373">
    <property type="term" value="P:L-arabinose metabolic process"/>
    <property type="evidence" value="ECO:0007669"/>
    <property type="project" value="InterPro"/>
</dbReference>
<keyword evidence="6" id="KW-0732">Signal</keyword>
<evidence type="ECO:0000256" key="6">
    <source>
        <dbReference type="SAM" id="SignalP"/>
    </source>
</evidence>
<dbReference type="InterPro" id="IPR023296">
    <property type="entry name" value="Glyco_hydro_beta-prop_sf"/>
</dbReference>
<feature type="domain" description="Ig-like" evidence="7">
    <location>
        <begin position="2223"/>
        <end position="2285"/>
    </location>
</feature>
<dbReference type="Proteomes" id="UP000766246">
    <property type="component" value="Unassembled WGS sequence"/>
</dbReference>
<dbReference type="EMBL" id="SVER01000001">
    <property type="protein sequence ID" value="MBE5918283.1"/>
    <property type="molecule type" value="Genomic_DNA"/>
</dbReference>
<evidence type="ECO:0000256" key="1">
    <source>
        <dbReference type="ARBA" id="ARBA00004834"/>
    </source>
</evidence>
<reference evidence="9" key="1">
    <citation type="submission" date="2019-04" db="EMBL/GenBank/DDBJ databases">
        <title>Evolution of Biomass-Degrading Anaerobic Consortia Revealed by Metagenomics.</title>
        <authorList>
            <person name="Peng X."/>
        </authorList>
    </citation>
    <scope>NUCLEOTIDE SEQUENCE</scope>
    <source>
        <strain evidence="9">SIG311</strain>
    </source>
</reference>
<evidence type="ECO:0000259" key="8">
    <source>
        <dbReference type="Pfam" id="PF20578"/>
    </source>
</evidence>
<evidence type="ECO:0000313" key="10">
    <source>
        <dbReference type="Proteomes" id="UP000766246"/>
    </source>
</evidence>
<feature type="chain" id="PRO_5038341412" description="Beta-xylosidase, GH43 family" evidence="6">
    <location>
        <begin position="28"/>
        <end position="2296"/>
    </location>
</feature>
<dbReference type="Pfam" id="PF13385">
    <property type="entry name" value="Laminin_G_3"/>
    <property type="match status" value="2"/>
</dbReference>
<dbReference type="Pfam" id="PF20578">
    <property type="entry name" value="aBig_2"/>
    <property type="match status" value="2"/>
</dbReference>
<dbReference type="Gene3D" id="2.80.10.50">
    <property type="match status" value="1"/>
</dbReference>
<feature type="compositionally biased region" description="Acidic residues" evidence="5">
    <location>
        <begin position="77"/>
        <end position="114"/>
    </location>
</feature>
<dbReference type="Gene3D" id="2.60.120.200">
    <property type="match status" value="2"/>
</dbReference>
<protein>
    <recommendedName>
        <fullName evidence="11">Beta-xylosidase, GH43 family</fullName>
    </recommendedName>
</protein>
<dbReference type="PANTHER" id="PTHR43301">
    <property type="entry name" value="ARABINAN ENDO-1,5-ALPHA-L-ARABINOSIDASE"/>
    <property type="match status" value="1"/>
</dbReference>
<proteinExistence type="inferred from homology"/>
<feature type="compositionally biased region" description="Basic and acidic residues" evidence="5">
    <location>
        <begin position="39"/>
        <end position="59"/>
    </location>
</feature>
<dbReference type="InterPro" id="IPR050727">
    <property type="entry name" value="GH43_arabinanases"/>
</dbReference>
<accession>A0A927U8M1</accession>
<evidence type="ECO:0000256" key="5">
    <source>
        <dbReference type="SAM" id="MobiDB-lite"/>
    </source>
</evidence>
<feature type="domain" description="Atrophied bacterial Ig" evidence="8">
    <location>
        <begin position="364"/>
        <end position="424"/>
    </location>
</feature>
<evidence type="ECO:0008006" key="11">
    <source>
        <dbReference type="Google" id="ProtNLM"/>
    </source>
</evidence>